<organism evidence="3 4">
    <name type="scientific">Rotaria magnacalcarata</name>
    <dbReference type="NCBI Taxonomy" id="392030"/>
    <lineage>
        <taxon>Eukaryota</taxon>
        <taxon>Metazoa</taxon>
        <taxon>Spiralia</taxon>
        <taxon>Gnathifera</taxon>
        <taxon>Rotifera</taxon>
        <taxon>Eurotatoria</taxon>
        <taxon>Bdelloidea</taxon>
        <taxon>Philodinida</taxon>
        <taxon>Philodinidae</taxon>
        <taxon>Rotaria</taxon>
    </lineage>
</organism>
<evidence type="ECO:0000313" key="3">
    <source>
        <dbReference type="EMBL" id="CAF4906744.1"/>
    </source>
</evidence>
<dbReference type="EMBL" id="CAJOBH010115542">
    <property type="protein sequence ID" value="CAF4683847.1"/>
    <property type="molecule type" value="Genomic_DNA"/>
</dbReference>
<evidence type="ECO:0000256" key="1">
    <source>
        <dbReference type="SAM" id="Coils"/>
    </source>
</evidence>
<reference evidence="3" key="1">
    <citation type="submission" date="2021-02" db="EMBL/GenBank/DDBJ databases">
        <authorList>
            <person name="Nowell W R."/>
        </authorList>
    </citation>
    <scope>NUCLEOTIDE SEQUENCE</scope>
</reference>
<dbReference type="Proteomes" id="UP000676336">
    <property type="component" value="Unassembled WGS sequence"/>
</dbReference>
<feature type="coiled-coil region" evidence="1">
    <location>
        <begin position="22"/>
        <end position="49"/>
    </location>
</feature>
<comment type="caution">
    <text evidence="3">The sequence shown here is derived from an EMBL/GenBank/DDBJ whole genome shotgun (WGS) entry which is preliminary data.</text>
</comment>
<dbReference type="Proteomes" id="UP000681967">
    <property type="component" value="Unassembled WGS sequence"/>
</dbReference>
<feature type="non-terminal residue" evidence="3">
    <location>
        <position position="1"/>
    </location>
</feature>
<sequence length="80" mass="9259">KNAYGNLSDDLEKIVIRVYEEIDDIKLRINEKKTQLNDLNLLRDEYESSIENITKVLLIIEAKAQKTNNALNLDALKVKE</sequence>
<accession>A0A8S3CB62</accession>
<protein>
    <submittedName>
        <fullName evidence="3">Uncharacterized protein</fullName>
    </submittedName>
</protein>
<name>A0A8S3CB62_9BILA</name>
<evidence type="ECO:0000313" key="2">
    <source>
        <dbReference type="EMBL" id="CAF4683847.1"/>
    </source>
</evidence>
<feature type="non-terminal residue" evidence="3">
    <location>
        <position position="80"/>
    </location>
</feature>
<evidence type="ECO:0000313" key="4">
    <source>
        <dbReference type="Proteomes" id="UP000676336"/>
    </source>
</evidence>
<proteinExistence type="predicted"/>
<gene>
    <name evidence="2" type="ORF">BYL167_LOCUS43438</name>
    <name evidence="3" type="ORF">SMN809_LOCUS52021</name>
</gene>
<dbReference type="EMBL" id="CAJOBI010175723">
    <property type="protein sequence ID" value="CAF4906744.1"/>
    <property type="molecule type" value="Genomic_DNA"/>
</dbReference>
<keyword evidence="1" id="KW-0175">Coiled coil</keyword>
<dbReference type="AlphaFoldDB" id="A0A8S3CB62"/>